<keyword evidence="6" id="KW-1133">Transmembrane helix</keyword>
<name>A0ABV6RAB6_9MICO</name>
<organism evidence="8 9">
    <name type="scientific">Brachybacterium hainanense</name>
    <dbReference type="NCBI Taxonomy" id="1541174"/>
    <lineage>
        <taxon>Bacteria</taxon>
        <taxon>Bacillati</taxon>
        <taxon>Actinomycetota</taxon>
        <taxon>Actinomycetes</taxon>
        <taxon>Micrococcales</taxon>
        <taxon>Dermabacteraceae</taxon>
        <taxon>Brachybacterium</taxon>
    </lineage>
</organism>
<accession>A0ABV6RAB6</accession>
<evidence type="ECO:0000313" key="9">
    <source>
        <dbReference type="Proteomes" id="UP001589793"/>
    </source>
</evidence>
<dbReference type="InterPro" id="IPR036890">
    <property type="entry name" value="HATPase_C_sf"/>
</dbReference>
<comment type="caution">
    <text evidence="8">The sequence shown here is derived from an EMBL/GenBank/DDBJ whole genome shotgun (WGS) entry which is preliminary data.</text>
</comment>
<feature type="transmembrane region" description="Helical" evidence="6">
    <location>
        <begin position="178"/>
        <end position="201"/>
    </location>
</feature>
<dbReference type="PANTHER" id="PTHR24421:SF63">
    <property type="entry name" value="SENSOR HISTIDINE KINASE DESK"/>
    <property type="match status" value="1"/>
</dbReference>
<dbReference type="Gene3D" id="1.20.5.1930">
    <property type="match status" value="1"/>
</dbReference>
<keyword evidence="4" id="KW-0175">Coiled coil</keyword>
<sequence>MSTPDPPPAPGPAGGAEADRSWAVFRLYTVWSVALLLGILGPMIVAISRQESLHALAAEPSVLALMVLQALCGAAAALRVCRAWSTGPAPSHDRWDLPRLGVIRPGPAVLVLALVPVAAAAAAARITPSVLHEQALLASVVVLGAALLLCVPVLPALAGGAVLLLVSDALGLVAGQRWAVLALLLGVYGACRSSLWLGAMVRELEQAREARARLAVAEERLRFARDLHDVTGRDLSVIAVTAELSAQLAERGDARAAHHAREVAQIARTSLAQMRALVRGYREADLAAELRGTLSLLRSAGIETEVRGEPALVPAAHAQTAAWVLREAGTNLLRHAQPARVRIEVSATRLRVANDGAPPSPEGTTHGSGLRGLAERLGQDGRLETTSADGWFTLTARFGTDAPEDA</sequence>
<keyword evidence="3" id="KW-0902">Two-component regulatory system</keyword>
<feature type="transmembrane region" description="Helical" evidence="6">
    <location>
        <begin position="136"/>
        <end position="166"/>
    </location>
</feature>
<evidence type="ECO:0000256" key="2">
    <source>
        <dbReference type="ARBA" id="ARBA00022777"/>
    </source>
</evidence>
<evidence type="ECO:0000259" key="7">
    <source>
        <dbReference type="Pfam" id="PF07730"/>
    </source>
</evidence>
<protein>
    <submittedName>
        <fullName evidence="8">Sensor histidine kinase</fullName>
    </submittedName>
</protein>
<dbReference type="GO" id="GO:0016301">
    <property type="term" value="F:kinase activity"/>
    <property type="evidence" value="ECO:0007669"/>
    <property type="project" value="UniProtKB-KW"/>
</dbReference>
<keyword evidence="6" id="KW-0812">Transmembrane</keyword>
<dbReference type="Gene3D" id="3.30.565.10">
    <property type="entry name" value="Histidine kinase-like ATPase, C-terminal domain"/>
    <property type="match status" value="1"/>
</dbReference>
<dbReference type="RefSeq" id="WP_376977943.1">
    <property type="nucleotide sequence ID" value="NZ_JBHLSV010000002.1"/>
</dbReference>
<gene>
    <name evidence="8" type="ORF">ACFFF6_02580</name>
</gene>
<proteinExistence type="predicted"/>
<dbReference type="EMBL" id="JBHLSV010000002">
    <property type="protein sequence ID" value="MFC0672838.1"/>
    <property type="molecule type" value="Genomic_DNA"/>
</dbReference>
<keyword evidence="6" id="KW-0472">Membrane</keyword>
<evidence type="ECO:0000256" key="1">
    <source>
        <dbReference type="ARBA" id="ARBA00022679"/>
    </source>
</evidence>
<feature type="transmembrane region" description="Helical" evidence="6">
    <location>
        <begin position="60"/>
        <end position="85"/>
    </location>
</feature>
<evidence type="ECO:0000313" key="8">
    <source>
        <dbReference type="EMBL" id="MFC0672838.1"/>
    </source>
</evidence>
<feature type="transmembrane region" description="Helical" evidence="6">
    <location>
        <begin position="105"/>
        <end position="124"/>
    </location>
</feature>
<keyword evidence="9" id="KW-1185">Reference proteome</keyword>
<feature type="region of interest" description="Disordered" evidence="5">
    <location>
        <begin position="353"/>
        <end position="372"/>
    </location>
</feature>
<feature type="transmembrane region" description="Helical" evidence="6">
    <location>
        <begin position="28"/>
        <end position="48"/>
    </location>
</feature>
<dbReference type="Pfam" id="PF07730">
    <property type="entry name" value="HisKA_3"/>
    <property type="match status" value="1"/>
</dbReference>
<feature type="domain" description="Signal transduction histidine kinase subgroup 3 dimerisation and phosphoacceptor" evidence="7">
    <location>
        <begin position="219"/>
        <end position="286"/>
    </location>
</feature>
<evidence type="ECO:0000256" key="5">
    <source>
        <dbReference type="SAM" id="MobiDB-lite"/>
    </source>
</evidence>
<feature type="coiled-coil region" evidence="4">
    <location>
        <begin position="200"/>
        <end position="227"/>
    </location>
</feature>
<dbReference type="InterPro" id="IPR050482">
    <property type="entry name" value="Sensor_HK_TwoCompSys"/>
</dbReference>
<reference evidence="8 9" key="1">
    <citation type="submission" date="2024-09" db="EMBL/GenBank/DDBJ databases">
        <authorList>
            <person name="Sun Q."/>
            <person name="Mori K."/>
        </authorList>
    </citation>
    <scope>NUCLEOTIDE SEQUENCE [LARGE SCALE GENOMIC DNA]</scope>
    <source>
        <strain evidence="8 9">CICC 10874</strain>
    </source>
</reference>
<dbReference type="Proteomes" id="UP001589793">
    <property type="component" value="Unassembled WGS sequence"/>
</dbReference>
<keyword evidence="1" id="KW-0808">Transferase</keyword>
<dbReference type="InterPro" id="IPR011712">
    <property type="entry name" value="Sig_transdc_His_kin_sub3_dim/P"/>
</dbReference>
<dbReference type="PANTHER" id="PTHR24421">
    <property type="entry name" value="NITRATE/NITRITE SENSOR PROTEIN NARX-RELATED"/>
    <property type="match status" value="1"/>
</dbReference>
<evidence type="ECO:0000256" key="3">
    <source>
        <dbReference type="ARBA" id="ARBA00023012"/>
    </source>
</evidence>
<keyword evidence="2 8" id="KW-0418">Kinase</keyword>
<evidence type="ECO:0000256" key="6">
    <source>
        <dbReference type="SAM" id="Phobius"/>
    </source>
</evidence>
<evidence type="ECO:0000256" key="4">
    <source>
        <dbReference type="SAM" id="Coils"/>
    </source>
</evidence>